<dbReference type="HOGENOM" id="CLU_2468698_0_0_1"/>
<feature type="compositionally biased region" description="Polar residues" evidence="1">
    <location>
        <begin position="13"/>
        <end position="24"/>
    </location>
</feature>
<gene>
    <name evidence="2" type="ORF">BAUCODRAFT_30267</name>
</gene>
<dbReference type="EMBL" id="KB445551">
    <property type="protein sequence ID" value="EMC99852.1"/>
    <property type="molecule type" value="Genomic_DNA"/>
</dbReference>
<evidence type="ECO:0000313" key="3">
    <source>
        <dbReference type="Proteomes" id="UP000011761"/>
    </source>
</evidence>
<evidence type="ECO:0000256" key="1">
    <source>
        <dbReference type="SAM" id="MobiDB-lite"/>
    </source>
</evidence>
<dbReference type="GeneID" id="19111170"/>
<feature type="region of interest" description="Disordered" evidence="1">
    <location>
        <begin position="1"/>
        <end position="41"/>
    </location>
</feature>
<keyword evidence="3" id="KW-1185">Reference proteome</keyword>
<dbReference type="Proteomes" id="UP000011761">
    <property type="component" value="Unassembled WGS sequence"/>
</dbReference>
<dbReference type="RefSeq" id="XP_007672988.1">
    <property type="nucleotide sequence ID" value="XM_007674798.1"/>
</dbReference>
<proteinExistence type="predicted"/>
<dbReference type="KEGG" id="bcom:BAUCODRAFT_30267"/>
<sequence>MSGGKRSRHRPNSEGNPELTQTDNGLAGCNVSHGLTSTHAKGAAAASKSWSSGITVRKETHQKRARLYAVKSLSRRVICVGRVATDVV</sequence>
<protein>
    <submittedName>
        <fullName evidence="2">Uncharacterized protein</fullName>
    </submittedName>
</protein>
<reference evidence="2 3" key="1">
    <citation type="journal article" date="2012" name="PLoS Pathog.">
        <title>Diverse lifestyles and strategies of plant pathogenesis encoded in the genomes of eighteen Dothideomycetes fungi.</title>
        <authorList>
            <person name="Ohm R.A."/>
            <person name="Feau N."/>
            <person name="Henrissat B."/>
            <person name="Schoch C.L."/>
            <person name="Horwitz B.A."/>
            <person name="Barry K.W."/>
            <person name="Condon B.J."/>
            <person name="Copeland A.C."/>
            <person name="Dhillon B."/>
            <person name="Glaser F."/>
            <person name="Hesse C.N."/>
            <person name="Kosti I."/>
            <person name="LaButti K."/>
            <person name="Lindquist E.A."/>
            <person name="Lucas S."/>
            <person name="Salamov A.A."/>
            <person name="Bradshaw R.E."/>
            <person name="Ciuffetti L."/>
            <person name="Hamelin R.C."/>
            <person name="Kema G.H.J."/>
            <person name="Lawrence C."/>
            <person name="Scott J.A."/>
            <person name="Spatafora J.W."/>
            <person name="Turgeon B.G."/>
            <person name="de Wit P.J.G.M."/>
            <person name="Zhong S."/>
            <person name="Goodwin S.B."/>
            <person name="Grigoriev I.V."/>
        </authorList>
    </citation>
    <scope>NUCLEOTIDE SEQUENCE [LARGE SCALE GENOMIC DNA]</scope>
    <source>
        <strain evidence="2 3">UAMH 10762</strain>
    </source>
</reference>
<evidence type="ECO:0000313" key="2">
    <source>
        <dbReference type="EMBL" id="EMC99852.1"/>
    </source>
</evidence>
<organism evidence="2 3">
    <name type="scientific">Baudoinia panamericana (strain UAMH 10762)</name>
    <name type="common">Angels' share fungus</name>
    <name type="synonym">Baudoinia compniacensis (strain UAMH 10762)</name>
    <dbReference type="NCBI Taxonomy" id="717646"/>
    <lineage>
        <taxon>Eukaryota</taxon>
        <taxon>Fungi</taxon>
        <taxon>Dikarya</taxon>
        <taxon>Ascomycota</taxon>
        <taxon>Pezizomycotina</taxon>
        <taxon>Dothideomycetes</taxon>
        <taxon>Dothideomycetidae</taxon>
        <taxon>Mycosphaerellales</taxon>
        <taxon>Teratosphaeriaceae</taxon>
        <taxon>Baudoinia</taxon>
    </lineage>
</organism>
<feature type="compositionally biased region" description="Basic residues" evidence="1">
    <location>
        <begin position="1"/>
        <end position="10"/>
    </location>
</feature>
<name>M2LYS0_BAUPA</name>
<dbReference type="AlphaFoldDB" id="M2LYS0"/>
<accession>M2LYS0</accession>